<reference evidence="3" key="1">
    <citation type="journal article" date="2016" name="Proc. Natl. Acad. Sci. U.S.A.">
        <title>Chromosome-level assembly of Arabidopsis thaliana Ler reveals the extent of translocation and inversion polymorphisms.</title>
        <authorList>
            <person name="Zapata L."/>
            <person name="Ding J."/>
            <person name="Willing E.M."/>
            <person name="Hartwig B."/>
            <person name="Bezdan D."/>
            <person name="Jiao W.B."/>
            <person name="Patel V."/>
            <person name="Velikkakam James G."/>
            <person name="Koornneef M."/>
            <person name="Ossowski S."/>
            <person name="Schneeberger K."/>
        </authorList>
    </citation>
    <scope>NUCLEOTIDE SEQUENCE [LARGE SCALE GENOMIC DNA]</scope>
    <source>
        <strain evidence="3">cv. Landsberg erecta</strain>
    </source>
</reference>
<dbReference type="AlphaFoldDB" id="A0A178VYT3"/>
<dbReference type="PROSITE" id="PS50030">
    <property type="entry name" value="UBA"/>
    <property type="match status" value="1"/>
</dbReference>
<proteinExistence type="predicted"/>
<dbReference type="Proteomes" id="UP000078284">
    <property type="component" value="Chromosome 2"/>
</dbReference>
<evidence type="ECO:0000313" key="3">
    <source>
        <dbReference type="Proteomes" id="UP000078284"/>
    </source>
</evidence>
<dbReference type="CDD" id="cd14399">
    <property type="entry name" value="UBA_PLICs"/>
    <property type="match status" value="1"/>
</dbReference>
<gene>
    <name evidence="2" type="ordered locus">AXX17_At2g12360</name>
</gene>
<dbReference type="ExpressionAtlas" id="A0A178VYT3">
    <property type="expression patterns" value="baseline and differential"/>
</dbReference>
<dbReference type="SMART" id="SM00165">
    <property type="entry name" value="UBA"/>
    <property type="match status" value="1"/>
</dbReference>
<dbReference type="SUPFAM" id="SSF46934">
    <property type="entry name" value="UBA-like"/>
    <property type="match status" value="1"/>
</dbReference>
<organism evidence="2 3">
    <name type="scientific">Arabidopsis thaliana</name>
    <name type="common">Mouse-ear cress</name>
    <dbReference type="NCBI Taxonomy" id="3702"/>
    <lineage>
        <taxon>Eukaryota</taxon>
        <taxon>Viridiplantae</taxon>
        <taxon>Streptophyta</taxon>
        <taxon>Embryophyta</taxon>
        <taxon>Tracheophyta</taxon>
        <taxon>Spermatophyta</taxon>
        <taxon>Magnoliopsida</taxon>
        <taxon>eudicotyledons</taxon>
        <taxon>Gunneridae</taxon>
        <taxon>Pentapetalae</taxon>
        <taxon>rosids</taxon>
        <taxon>malvids</taxon>
        <taxon>Brassicales</taxon>
        <taxon>Brassicaceae</taxon>
        <taxon>Camelineae</taxon>
        <taxon>Arabidopsis</taxon>
    </lineage>
</organism>
<evidence type="ECO:0000259" key="1">
    <source>
        <dbReference type="PROSITE" id="PS50030"/>
    </source>
</evidence>
<name>A0A178VYT3_ARATH</name>
<evidence type="ECO:0000313" key="2">
    <source>
        <dbReference type="EMBL" id="OAP11457.1"/>
    </source>
</evidence>
<comment type="caution">
    <text evidence="2">The sequence shown here is derived from an EMBL/GenBank/DDBJ whole genome shotgun (WGS) entry which is preliminary data.</text>
</comment>
<dbReference type="Gene3D" id="1.10.8.10">
    <property type="entry name" value="DNA helicase RuvA subunit, C-terminal domain"/>
    <property type="match status" value="1"/>
</dbReference>
<dbReference type="InterPro" id="IPR009060">
    <property type="entry name" value="UBA-like_sf"/>
</dbReference>
<dbReference type="PANTHER" id="PTHR10677">
    <property type="entry name" value="UBIQUILIN"/>
    <property type="match status" value="1"/>
</dbReference>
<protein>
    <recommendedName>
        <fullName evidence="1">UBA domain-containing protein</fullName>
    </recommendedName>
</protein>
<feature type="domain" description="UBA" evidence="1">
    <location>
        <begin position="56"/>
        <end position="100"/>
    </location>
</feature>
<accession>A0A178VYT3</accession>
<dbReference type="InterPro" id="IPR015496">
    <property type="entry name" value="Ubiquilin"/>
</dbReference>
<dbReference type="InterPro" id="IPR015940">
    <property type="entry name" value="UBA"/>
</dbReference>
<sequence>MRGKLVLPQILYRIQVNSRMTILMGTGNNGGLDLLMNMFGSLGAGGLSGTNQSNVPPEERYATQLQQLQEMGFYDRAENIRALLATNGNVNAAVERLLGSIGQ</sequence>
<dbReference type="EMBL" id="LUHQ01000002">
    <property type="protein sequence ID" value="OAP11457.1"/>
    <property type="molecule type" value="Genomic_DNA"/>
</dbReference>
<dbReference type="PANTHER" id="PTHR10677:SF3">
    <property type="entry name" value="FI07626P-RELATED"/>
    <property type="match status" value="1"/>
</dbReference>
<dbReference type="FunFam" id="1.10.8.10:FF:000079">
    <property type="entry name" value="Ubiquitin family protein"/>
    <property type="match status" value="1"/>
</dbReference>
<dbReference type="Pfam" id="PF00627">
    <property type="entry name" value="UBA"/>
    <property type="match status" value="1"/>
</dbReference>